<keyword evidence="6" id="KW-0808">Transferase</keyword>
<sequence length="451" mass="51508">WKLSLHIQGVNGRLAMMDSNILNKITRDDIIYGKFPNKFMWGAATAAYQIEGAWNEDGKGESIWDNYCHRKDSPIHNNDTGDVAILPDGTLHDVNEKGIDYYNKLINELIENDIQPMITLYHWDLPQALQQKHGGWLSENIQDLFNDYANDYCNLIDHPGLVNISFHQTGKQLWNSKLLPYNQNRVFTTTKVKRSKDRSCSFSMTSSLIQDLTIIRLAIQERLRIIEHYVLVKETILANKFDIFTISETWLDNSVTDVAFEVPGYKLYRVDRENKKGGDSDLITSYISALTLSHPIYILGDLNCNLLKTDNRDAKALNTFCHSYNLTQLINSPTRVTEGSKSLLDVIIVSETKQVQKAGVMESSISDHDLVYVALRLKKARTKPVFITTRSFKHFNSQAFNNDVALAPWSIVDAFDDVEDKLQAFNSLFIDILDKHAPIKTFKIRGRPNPC</sequence>
<accession>A0A6S7JTL2</accession>
<dbReference type="InterPro" id="IPR001360">
    <property type="entry name" value="Glyco_hydro_1"/>
</dbReference>
<dbReference type="Pfam" id="PF14529">
    <property type="entry name" value="Exo_endo_phos_2"/>
    <property type="match status" value="1"/>
</dbReference>
<dbReference type="InterPro" id="IPR005135">
    <property type="entry name" value="Endo/exonuclease/phosphatase"/>
</dbReference>
<protein>
    <submittedName>
        <fullName evidence="6">RNA-directed DNA polymerase from transposon BS</fullName>
    </submittedName>
</protein>
<evidence type="ECO:0000256" key="3">
    <source>
        <dbReference type="ARBA" id="ARBA00023295"/>
    </source>
</evidence>
<evidence type="ECO:0000259" key="5">
    <source>
        <dbReference type="Pfam" id="PF14529"/>
    </source>
</evidence>
<keyword evidence="6" id="KW-0548">Nucleotidyltransferase</keyword>
<gene>
    <name evidence="6" type="ORF">PACLA_8A088739</name>
</gene>
<proteinExistence type="inferred from homology"/>
<name>A0A6S7JTL2_PARCT</name>
<dbReference type="PANTHER" id="PTHR10353:SF36">
    <property type="entry name" value="LP05116P"/>
    <property type="match status" value="1"/>
</dbReference>
<dbReference type="EMBL" id="CACRXK020019259">
    <property type="protein sequence ID" value="CAB4033454.1"/>
    <property type="molecule type" value="Genomic_DNA"/>
</dbReference>
<dbReference type="GO" id="GO:0005975">
    <property type="term" value="P:carbohydrate metabolic process"/>
    <property type="evidence" value="ECO:0007669"/>
    <property type="project" value="InterPro"/>
</dbReference>
<dbReference type="InterPro" id="IPR033132">
    <property type="entry name" value="GH_1_N_CS"/>
</dbReference>
<dbReference type="Pfam" id="PF00232">
    <property type="entry name" value="Glyco_hydro_1"/>
    <property type="match status" value="1"/>
</dbReference>
<dbReference type="Gene3D" id="3.60.10.10">
    <property type="entry name" value="Endonuclease/exonuclease/phosphatase"/>
    <property type="match status" value="1"/>
</dbReference>
<feature type="non-terminal residue" evidence="6">
    <location>
        <position position="451"/>
    </location>
</feature>
<keyword evidence="2" id="KW-0378">Hydrolase</keyword>
<dbReference type="GO" id="GO:0003964">
    <property type="term" value="F:RNA-directed DNA polymerase activity"/>
    <property type="evidence" value="ECO:0007669"/>
    <property type="project" value="UniProtKB-KW"/>
</dbReference>
<reference evidence="6" key="1">
    <citation type="submission" date="2020-04" db="EMBL/GenBank/DDBJ databases">
        <authorList>
            <person name="Alioto T."/>
            <person name="Alioto T."/>
            <person name="Gomez Garrido J."/>
        </authorList>
    </citation>
    <scope>NUCLEOTIDE SEQUENCE</scope>
    <source>
        <strain evidence="6">A484AB</strain>
    </source>
</reference>
<dbReference type="SUPFAM" id="SSF51445">
    <property type="entry name" value="(Trans)glycosidases"/>
    <property type="match status" value="1"/>
</dbReference>
<evidence type="ECO:0000313" key="6">
    <source>
        <dbReference type="EMBL" id="CAB4033454.1"/>
    </source>
</evidence>
<keyword evidence="6" id="KW-0695">RNA-directed DNA polymerase</keyword>
<keyword evidence="7" id="KW-1185">Reference proteome</keyword>
<feature type="domain" description="Endonuclease/exonuclease/phosphatase" evidence="5">
    <location>
        <begin position="280"/>
        <end position="371"/>
    </location>
</feature>
<evidence type="ECO:0000256" key="2">
    <source>
        <dbReference type="ARBA" id="ARBA00022801"/>
    </source>
</evidence>
<dbReference type="PROSITE" id="PS00653">
    <property type="entry name" value="GLYCOSYL_HYDROL_F1_2"/>
    <property type="match status" value="1"/>
</dbReference>
<dbReference type="InterPro" id="IPR017853">
    <property type="entry name" value="GH"/>
</dbReference>
<dbReference type="SUPFAM" id="SSF56219">
    <property type="entry name" value="DNase I-like"/>
    <property type="match status" value="1"/>
</dbReference>
<dbReference type="OrthoDB" id="5985588at2759"/>
<dbReference type="GO" id="GO:0008422">
    <property type="term" value="F:beta-glucosidase activity"/>
    <property type="evidence" value="ECO:0007669"/>
    <property type="project" value="TreeGrafter"/>
</dbReference>
<organism evidence="6 7">
    <name type="scientific">Paramuricea clavata</name>
    <name type="common">Red gorgonian</name>
    <name type="synonym">Violescent sea-whip</name>
    <dbReference type="NCBI Taxonomy" id="317549"/>
    <lineage>
        <taxon>Eukaryota</taxon>
        <taxon>Metazoa</taxon>
        <taxon>Cnidaria</taxon>
        <taxon>Anthozoa</taxon>
        <taxon>Octocorallia</taxon>
        <taxon>Malacalcyonacea</taxon>
        <taxon>Plexauridae</taxon>
        <taxon>Paramuricea</taxon>
    </lineage>
</organism>
<dbReference type="AlphaFoldDB" id="A0A6S7JTL2"/>
<comment type="similarity">
    <text evidence="1 4">Belongs to the glycosyl hydrolase 1 family.</text>
</comment>
<evidence type="ECO:0000313" key="7">
    <source>
        <dbReference type="Proteomes" id="UP001152795"/>
    </source>
</evidence>
<dbReference type="Proteomes" id="UP001152795">
    <property type="component" value="Unassembled WGS sequence"/>
</dbReference>
<dbReference type="InterPro" id="IPR036691">
    <property type="entry name" value="Endo/exonu/phosph_ase_sf"/>
</dbReference>
<dbReference type="Gene3D" id="3.20.20.80">
    <property type="entry name" value="Glycosidases"/>
    <property type="match status" value="1"/>
</dbReference>
<feature type="non-terminal residue" evidence="6">
    <location>
        <position position="1"/>
    </location>
</feature>
<evidence type="ECO:0000256" key="1">
    <source>
        <dbReference type="ARBA" id="ARBA00010838"/>
    </source>
</evidence>
<comment type="caution">
    <text evidence="6">The sequence shown here is derived from an EMBL/GenBank/DDBJ whole genome shotgun (WGS) entry which is preliminary data.</text>
</comment>
<keyword evidence="3" id="KW-0326">Glycosidase</keyword>
<dbReference type="PANTHER" id="PTHR10353">
    <property type="entry name" value="GLYCOSYL HYDROLASE"/>
    <property type="match status" value="1"/>
</dbReference>
<evidence type="ECO:0000256" key="4">
    <source>
        <dbReference type="RuleBase" id="RU003690"/>
    </source>
</evidence>